<accession>A0AAW2PJE5</accession>
<comment type="caution">
    <text evidence="3">The sequence shown here is derived from an EMBL/GenBank/DDBJ whole genome shotgun (WGS) entry which is preliminary data.</text>
</comment>
<dbReference type="NCBIfam" id="TIGR00756">
    <property type="entry name" value="PPR"/>
    <property type="match status" value="3"/>
</dbReference>
<feature type="repeat" description="PPR" evidence="2">
    <location>
        <begin position="72"/>
        <end position="106"/>
    </location>
</feature>
<gene>
    <name evidence="3" type="ORF">Sradi_4047100</name>
</gene>
<dbReference type="GO" id="GO:0009451">
    <property type="term" value="P:RNA modification"/>
    <property type="evidence" value="ECO:0007669"/>
    <property type="project" value="InterPro"/>
</dbReference>
<dbReference type="PROSITE" id="PS51375">
    <property type="entry name" value="PPR"/>
    <property type="match status" value="3"/>
</dbReference>
<proteinExistence type="predicted"/>
<evidence type="ECO:0000256" key="2">
    <source>
        <dbReference type="PROSITE-ProRule" id="PRU00708"/>
    </source>
</evidence>
<organism evidence="3">
    <name type="scientific">Sesamum radiatum</name>
    <name type="common">Black benniseed</name>
    <dbReference type="NCBI Taxonomy" id="300843"/>
    <lineage>
        <taxon>Eukaryota</taxon>
        <taxon>Viridiplantae</taxon>
        <taxon>Streptophyta</taxon>
        <taxon>Embryophyta</taxon>
        <taxon>Tracheophyta</taxon>
        <taxon>Spermatophyta</taxon>
        <taxon>Magnoliopsida</taxon>
        <taxon>eudicotyledons</taxon>
        <taxon>Gunneridae</taxon>
        <taxon>Pentapetalae</taxon>
        <taxon>asterids</taxon>
        <taxon>lamiids</taxon>
        <taxon>Lamiales</taxon>
        <taxon>Pedaliaceae</taxon>
        <taxon>Sesamum</taxon>
    </lineage>
</organism>
<dbReference type="EMBL" id="JACGWJ010000017">
    <property type="protein sequence ID" value="KAL0356002.1"/>
    <property type="molecule type" value="Genomic_DNA"/>
</dbReference>
<dbReference type="Gene3D" id="1.25.40.10">
    <property type="entry name" value="Tetratricopeptide repeat domain"/>
    <property type="match status" value="3"/>
</dbReference>
<feature type="repeat" description="PPR" evidence="2">
    <location>
        <begin position="272"/>
        <end position="306"/>
    </location>
</feature>
<dbReference type="AlphaFoldDB" id="A0AAW2PJE5"/>
<dbReference type="InterPro" id="IPR011990">
    <property type="entry name" value="TPR-like_helical_dom_sf"/>
</dbReference>
<sequence>MQPHVYRRSLSQLLSKRPPISQIKQIHAQIIVRSLALSRCSLTDSLIHCYLHSKNLNVARTLFDNYPSPSPPTLLWNLMIRAYSKLQYCSEAISLFRQMLTARSVPDEYTFTFVITSCAHQESAVHGKNVHGMVIKNGSLLNLYVANSVISMYGVFGVDDAYLVFDEMSARDVFSWTSLESAYAKNGNMQRAGEIFREMPVRNDVSWAVMISGFVNCGRYTDALRYFHDMSCELKPNEAVLVCALSACAKLGSLDQGNWIHVYIDKNCISETSNIMTVLIDMYAKCGRIDCAYRVFDKITRRDVHNFTSMISGLSIYGLGEEAYVCFSKC</sequence>
<dbReference type="PANTHER" id="PTHR47926:SF344">
    <property type="entry name" value="OS07G0636900 PROTEIN"/>
    <property type="match status" value="1"/>
</dbReference>
<dbReference type="GO" id="GO:0003723">
    <property type="term" value="F:RNA binding"/>
    <property type="evidence" value="ECO:0007669"/>
    <property type="project" value="InterPro"/>
</dbReference>
<evidence type="ECO:0000256" key="1">
    <source>
        <dbReference type="ARBA" id="ARBA00022737"/>
    </source>
</evidence>
<dbReference type="Pfam" id="PF13041">
    <property type="entry name" value="PPR_2"/>
    <property type="match status" value="1"/>
</dbReference>
<dbReference type="InterPro" id="IPR002885">
    <property type="entry name" value="PPR_rpt"/>
</dbReference>
<reference evidence="3" key="2">
    <citation type="journal article" date="2024" name="Plant">
        <title>Genomic evolution and insights into agronomic trait innovations of Sesamum species.</title>
        <authorList>
            <person name="Miao H."/>
            <person name="Wang L."/>
            <person name="Qu L."/>
            <person name="Liu H."/>
            <person name="Sun Y."/>
            <person name="Le M."/>
            <person name="Wang Q."/>
            <person name="Wei S."/>
            <person name="Zheng Y."/>
            <person name="Lin W."/>
            <person name="Duan Y."/>
            <person name="Cao H."/>
            <person name="Xiong S."/>
            <person name="Wang X."/>
            <person name="Wei L."/>
            <person name="Li C."/>
            <person name="Ma Q."/>
            <person name="Ju M."/>
            <person name="Zhao R."/>
            <person name="Li G."/>
            <person name="Mu C."/>
            <person name="Tian Q."/>
            <person name="Mei H."/>
            <person name="Zhang T."/>
            <person name="Gao T."/>
            <person name="Zhang H."/>
        </authorList>
    </citation>
    <scope>NUCLEOTIDE SEQUENCE</scope>
    <source>
        <strain evidence="3">G02</strain>
    </source>
</reference>
<keyword evidence="1" id="KW-0677">Repeat</keyword>
<dbReference type="InterPro" id="IPR046960">
    <property type="entry name" value="PPR_At4g14850-like_plant"/>
</dbReference>
<dbReference type="PANTHER" id="PTHR47926">
    <property type="entry name" value="PENTATRICOPEPTIDE REPEAT-CONTAINING PROTEIN"/>
    <property type="match status" value="1"/>
</dbReference>
<feature type="repeat" description="PPR" evidence="2">
    <location>
        <begin position="172"/>
        <end position="206"/>
    </location>
</feature>
<reference evidence="3" key="1">
    <citation type="submission" date="2020-06" db="EMBL/GenBank/DDBJ databases">
        <authorList>
            <person name="Li T."/>
            <person name="Hu X."/>
            <person name="Zhang T."/>
            <person name="Song X."/>
            <person name="Zhang H."/>
            <person name="Dai N."/>
            <person name="Sheng W."/>
            <person name="Hou X."/>
            <person name="Wei L."/>
        </authorList>
    </citation>
    <scope>NUCLEOTIDE SEQUENCE</scope>
    <source>
        <strain evidence="3">G02</strain>
        <tissue evidence="3">Leaf</tissue>
    </source>
</reference>
<dbReference type="FunFam" id="1.25.40.10:FF:000348">
    <property type="entry name" value="Pentatricopeptide repeat-containing protein chloroplastic"/>
    <property type="match status" value="1"/>
</dbReference>
<evidence type="ECO:0000313" key="3">
    <source>
        <dbReference type="EMBL" id="KAL0356002.1"/>
    </source>
</evidence>
<name>A0AAW2PJE5_SESRA</name>
<protein>
    <submittedName>
        <fullName evidence="3">Pentatricopeptide repeat-containing protein</fullName>
    </submittedName>
</protein>
<dbReference type="Pfam" id="PF01535">
    <property type="entry name" value="PPR"/>
    <property type="match status" value="4"/>
</dbReference>